<evidence type="ECO:0000256" key="18">
    <source>
        <dbReference type="RuleBase" id="RU003938"/>
    </source>
</evidence>
<feature type="transmembrane region" description="Helical" evidence="19">
    <location>
        <begin position="199"/>
        <end position="222"/>
    </location>
</feature>
<evidence type="ECO:0000256" key="3">
    <source>
        <dbReference type="ARBA" id="ARBA00005119"/>
    </source>
</evidence>
<reference evidence="20 21" key="1">
    <citation type="submission" date="2018-02" db="EMBL/GenBank/DDBJ databases">
        <title>Genomic Encyclopedia of Archaeal and Bacterial Type Strains, Phase II (KMG-II): from individual species to whole genera.</title>
        <authorList>
            <person name="Goeker M."/>
        </authorList>
    </citation>
    <scope>NUCLEOTIDE SEQUENCE [LARGE SCALE GENOMIC DNA]</scope>
    <source>
        <strain evidence="20 21">DSM 3808</strain>
    </source>
</reference>
<evidence type="ECO:0000256" key="7">
    <source>
        <dbReference type="ARBA" id="ARBA00019373"/>
    </source>
</evidence>
<dbReference type="AlphaFoldDB" id="A0A2S6HVP4"/>
<dbReference type="RefSeq" id="WP_104436080.1">
    <property type="nucleotide sequence ID" value="NZ_PTJA01000003.1"/>
</dbReference>
<evidence type="ECO:0000256" key="5">
    <source>
        <dbReference type="ARBA" id="ARBA00010185"/>
    </source>
</evidence>
<evidence type="ECO:0000256" key="13">
    <source>
        <dbReference type="ARBA" id="ARBA00022989"/>
    </source>
</evidence>
<comment type="catalytic activity">
    <reaction evidence="1 18">
        <text>a 1,2-diacyl-sn-glycero-3-phosphate + CTP + H(+) = a CDP-1,2-diacyl-sn-glycerol + diphosphate</text>
        <dbReference type="Rhea" id="RHEA:16229"/>
        <dbReference type="ChEBI" id="CHEBI:15378"/>
        <dbReference type="ChEBI" id="CHEBI:33019"/>
        <dbReference type="ChEBI" id="CHEBI:37563"/>
        <dbReference type="ChEBI" id="CHEBI:58332"/>
        <dbReference type="ChEBI" id="CHEBI:58608"/>
        <dbReference type="EC" id="2.7.7.41"/>
    </reaction>
</comment>
<protein>
    <recommendedName>
        <fullName evidence="7 18">Phosphatidate cytidylyltransferase</fullName>
        <ecNumber evidence="6 18">2.7.7.41</ecNumber>
    </recommendedName>
</protein>
<keyword evidence="10 18" id="KW-0808">Transferase</keyword>
<evidence type="ECO:0000313" key="20">
    <source>
        <dbReference type="EMBL" id="PPK82024.1"/>
    </source>
</evidence>
<evidence type="ECO:0000256" key="19">
    <source>
        <dbReference type="SAM" id="Phobius"/>
    </source>
</evidence>
<name>A0A2S6HVP4_9FIRM</name>
<keyword evidence="14" id="KW-0443">Lipid metabolism</keyword>
<dbReference type="PROSITE" id="PS01315">
    <property type="entry name" value="CDS"/>
    <property type="match status" value="1"/>
</dbReference>
<comment type="subcellular location">
    <subcellularLocation>
        <location evidence="2">Cell membrane</location>
        <topology evidence="2">Multi-pass membrane protein</topology>
    </subcellularLocation>
</comment>
<proteinExistence type="inferred from homology"/>
<feature type="transmembrane region" description="Helical" evidence="19">
    <location>
        <begin position="103"/>
        <end position="121"/>
    </location>
</feature>
<dbReference type="PANTHER" id="PTHR46382">
    <property type="entry name" value="PHOSPHATIDATE CYTIDYLYLTRANSFERASE"/>
    <property type="match status" value="1"/>
</dbReference>
<keyword evidence="13 19" id="KW-1133">Transmembrane helix</keyword>
<dbReference type="InterPro" id="IPR000374">
    <property type="entry name" value="PC_trans"/>
</dbReference>
<keyword evidence="8" id="KW-1003">Cell membrane</keyword>
<dbReference type="PANTHER" id="PTHR46382:SF1">
    <property type="entry name" value="PHOSPHATIDATE CYTIDYLYLTRANSFERASE"/>
    <property type="match status" value="1"/>
</dbReference>
<evidence type="ECO:0000256" key="17">
    <source>
        <dbReference type="ARBA" id="ARBA00023264"/>
    </source>
</evidence>
<keyword evidence="16" id="KW-0594">Phospholipid biosynthesis</keyword>
<evidence type="ECO:0000256" key="6">
    <source>
        <dbReference type="ARBA" id="ARBA00012487"/>
    </source>
</evidence>
<feature type="transmembrane region" description="Helical" evidence="19">
    <location>
        <begin position="76"/>
        <end position="96"/>
    </location>
</feature>
<comment type="caution">
    <text evidence="20">The sequence shown here is derived from an EMBL/GenBank/DDBJ whole genome shotgun (WGS) entry which is preliminary data.</text>
</comment>
<dbReference type="OrthoDB" id="9799199at2"/>
<dbReference type="UniPathway" id="UPA00557">
    <property type="reaction ID" value="UER00614"/>
</dbReference>
<comment type="pathway">
    <text evidence="4">Lipid metabolism.</text>
</comment>
<evidence type="ECO:0000256" key="16">
    <source>
        <dbReference type="ARBA" id="ARBA00023209"/>
    </source>
</evidence>
<evidence type="ECO:0000256" key="2">
    <source>
        <dbReference type="ARBA" id="ARBA00004651"/>
    </source>
</evidence>
<feature type="transmembrane region" description="Helical" evidence="19">
    <location>
        <begin position="52"/>
        <end position="70"/>
    </location>
</feature>
<evidence type="ECO:0000256" key="11">
    <source>
        <dbReference type="ARBA" id="ARBA00022692"/>
    </source>
</evidence>
<dbReference type="Proteomes" id="UP000237749">
    <property type="component" value="Unassembled WGS sequence"/>
</dbReference>
<keyword evidence="11 18" id="KW-0812">Transmembrane</keyword>
<evidence type="ECO:0000256" key="4">
    <source>
        <dbReference type="ARBA" id="ARBA00005189"/>
    </source>
</evidence>
<evidence type="ECO:0000256" key="15">
    <source>
        <dbReference type="ARBA" id="ARBA00023136"/>
    </source>
</evidence>
<keyword evidence="12 18" id="KW-0548">Nucleotidyltransferase</keyword>
<dbReference type="GO" id="GO:0004605">
    <property type="term" value="F:phosphatidate cytidylyltransferase activity"/>
    <property type="evidence" value="ECO:0007669"/>
    <property type="project" value="UniProtKB-EC"/>
</dbReference>
<organism evidence="20 21">
    <name type="scientific">Lacrimispora xylanisolvens</name>
    <dbReference type="NCBI Taxonomy" id="384636"/>
    <lineage>
        <taxon>Bacteria</taxon>
        <taxon>Bacillati</taxon>
        <taxon>Bacillota</taxon>
        <taxon>Clostridia</taxon>
        <taxon>Lachnospirales</taxon>
        <taxon>Lachnospiraceae</taxon>
        <taxon>Lacrimispora</taxon>
    </lineage>
</organism>
<keyword evidence="9" id="KW-0444">Lipid biosynthesis</keyword>
<keyword evidence="17" id="KW-1208">Phospholipid metabolism</keyword>
<keyword evidence="15 19" id="KW-0472">Membrane</keyword>
<evidence type="ECO:0000256" key="1">
    <source>
        <dbReference type="ARBA" id="ARBA00001698"/>
    </source>
</evidence>
<evidence type="ECO:0000256" key="9">
    <source>
        <dbReference type="ARBA" id="ARBA00022516"/>
    </source>
</evidence>
<feature type="transmembrane region" description="Helical" evidence="19">
    <location>
        <begin position="12"/>
        <end position="40"/>
    </location>
</feature>
<evidence type="ECO:0000256" key="14">
    <source>
        <dbReference type="ARBA" id="ARBA00023098"/>
    </source>
</evidence>
<dbReference type="GO" id="GO:0005886">
    <property type="term" value="C:plasma membrane"/>
    <property type="evidence" value="ECO:0007669"/>
    <property type="project" value="UniProtKB-SubCell"/>
</dbReference>
<comment type="similarity">
    <text evidence="5 18">Belongs to the CDS family.</text>
</comment>
<dbReference type="Pfam" id="PF01148">
    <property type="entry name" value="CTP_transf_1"/>
    <property type="match status" value="1"/>
</dbReference>
<sequence length="266" mass="29628">MFTTRLISGIVLVLIALITVGSGGLLLFATTIFISMIGLYELYRVLKIHDHPMGYMGYFIVIVYYGLLWFQMQQYALYMSIVFMMLLLCFYVFAFPKYKTEEVTGAFFGFFYVAVMLSYLYQVRTMNDGKYLVWLVFLSSWGCDTCAYCVGNLIGKHKLAPVLSPHKSIEGAIGGILGASLLGFIYATIFGGAMTVLDYPQITCTLACAFAATISPIGDLAASAIKRDHQVKDYGKLIPGHGGILDRFDSMLFTAPVIYFVVTFIR</sequence>
<dbReference type="EMBL" id="PTJA01000003">
    <property type="protein sequence ID" value="PPK82024.1"/>
    <property type="molecule type" value="Genomic_DNA"/>
</dbReference>
<dbReference type="EC" id="2.7.7.41" evidence="6 18"/>
<evidence type="ECO:0000256" key="8">
    <source>
        <dbReference type="ARBA" id="ARBA00022475"/>
    </source>
</evidence>
<dbReference type="GO" id="GO:0016024">
    <property type="term" value="P:CDP-diacylglycerol biosynthetic process"/>
    <property type="evidence" value="ECO:0007669"/>
    <property type="project" value="UniProtKB-UniPathway"/>
</dbReference>
<feature type="transmembrane region" description="Helical" evidence="19">
    <location>
        <begin position="172"/>
        <end position="193"/>
    </location>
</feature>
<feature type="transmembrane region" description="Helical" evidence="19">
    <location>
        <begin position="133"/>
        <end position="151"/>
    </location>
</feature>
<keyword evidence="21" id="KW-1185">Reference proteome</keyword>
<evidence type="ECO:0000256" key="12">
    <source>
        <dbReference type="ARBA" id="ARBA00022695"/>
    </source>
</evidence>
<comment type="pathway">
    <text evidence="3 18">Phospholipid metabolism; CDP-diacylglycerol biosynthesis; CDP-diacylglycerol from sn-glycerol 3-phosphate: step 3/3.</text>
</comment>
<evidence type="ECO:0000313" key="21">
    <source>
        <dbReference type="Proteomes" id="UP000237749"/>
    </source>
</evidence>
<accession>A0A2S6HVP4</accession>
<evidence type="ECO:0000256" key="10">
    <source>
        <dbReference type="ARBA" id="ARBA00022679"/>
    </source>
</evidence>
<gene>
    <name evidence="20" type="ORF">BXY41_103234</name>
</gene>